<dbReference type="InterPro" id="IPR013783">
    <property type="entry name" value="Ig-like_fold"/>
</dbReference>
<evidence type="ECO:0008006" key="8">
    <source>
        <dbReference type="Google" id="ProtNLM"/>
    </source>
</evidence>
<dbReference type="Pfam" id="PF02755">
    <property type="entry name" value="RPEL"/>
    <property type="match status" value="1"/>
</dbReference>
<dbReference type="PROSITE" id="PS50003">
    <property type="entry name" value="PH_DOMAIN"/>
    <property type="match status" value="1"/>
</dbReference>
<feature type="region of interest" description="Disordered" evidence="3">
    <location>
        <begin position="1340"/>
        <end position="1443"/>
    </location>
</feature>
<dbReference type="SMART" id="SM00233">
    <property type="entry name" value="PH"/>
    <property type="match status" value="2"/>
</dbReference>
<feature type="domain" description="PH" evidence="4">
    <location>
        <begin position="485"/>
        <end position="602"/>
    </location>
</feature>
<dbReference type="OrthoDB" id="207235at2759"/>
<dbReference type="InterPro" id="IPR000008">
    <property type="entry name" value="C2_dom"/>
</dbReference>
<dbReference type="Gene3D" id="2.60.40.10">
    <property type="entry name" value="Immunoglobulins"/>
    <property type="match status" value="1"/>
</dbReference>
<reference evidence="7" key="1">
    <citation type="journal article" date="2023" name="Commun. Biol.">
        <title>Genome analysis of Parmales, the sister group of diatoms, reveals the evolutionary specialization of diatoms from phago-mixotrophs to photoautotrophs.</title>
        <authorList>
            <person name="Ban H."/>
            <person name="Sato S."/>
            <person name="Yoshikawa S."/>
            <person name="Yamada K."/>
            <person name="Nakamura Y."/>
            <person name="Ichinomiya M."/>
            <person name="Sato N."/>
            <person name="Blanc-Mathieu R."/>
            <person name="Endo H."/>
            <person name="Kuwata A."/>
            <person name="Ogata H."/>
        </authorList>
    </citation>
    <scope>NUCLEOTIDE SEQUENCE [LARGE SCALE GENOMIC DNA]</scope>
    <source>
        <strain evidence="7">NIES 3701</strain>
    </source>
</reference>
<evidence type="ECO:0000259" key="4">
    <source>
        <dbReference type="PROSITE" id="PS50003"/>
    </source>
</evidence>
<feature type="compositionally biased region" description="Basic and acidic residues" evidence="3">
    <location>
        <begin position="1861"/>
        <end position="1884"/>
    </location>
</feature>
<feature type="compositionally biased region" description="Polar residues" evidence="3">
    <location>
        <begin position="1265"/>
        <end position="1275"/>
    </location>
</feature>
<sequence>MSTPPPLTPSISHAEILAGYSSPNAALHFISSGPALTSCLAGDPTHVNLTDITPPLKPGQSIIANLSPKIDEGEESSRITNATVTQTSPSSCTISFGLTRSGVYVLEISKTLNNLGEIKAEPIEINVKPGVPSYRYSRGVGGGIRLCSPGEEASFIINTYDYWGNRCSVGGANIGITTTGRAVDKGSAVDNGDGTYRVTYEVKQKMGKYVNRDGKASTHTKLPVKRYKKGWLNCSMPDSRVGGVSSSPARRKNFEKMWFEISAGTLACYGTTDPNSEGEAAAHSRTVMNLEECTIKLMEENPAFEGAPVSDFACQWQILHPTKGAFNFCIESRDFAYAWIVVFQDSCGKHDVQAFVSKYGKINGEQQVNDEELAINISLDGNVLDCCPFTPKISAANVLEKKLKRRASVEDLVQRNILKSKTSAIEFFETNSMTPEEQEAQAKKRMERKRLSIASKLENGAGRKKNMEQRNIELERTGGQHINVGAVSQGFLLKKGAYRHNWKKRFFVLSVDLDSPEEQVRLVYFSKQPRDIENWKKQEKRAKGTIILNGAYMQGSKKQVHKNRAVQYDFSITDADKRTYELNAYTEQDRDDWMESVQICINEAAIRDGRPPAEPPALESNHTNSTEATASVTSSNLSCLIDIPPKGTAIDDLRTLGRAQRESLEDLIQRMKDEVGQVSNLKAFEDKQAFTKLSALWKLKSSHKVVNALLQSVGECKNLPLQVEIANCLARLLEIEKPLAERMTKRKTKMMKSSPLPAEEEEEANASPSPHRGRKGKRMDRSKSGNHLTFKFNEKNKSPKKRSKSPSKKKKKFFLQRESEADEPSEEENNWEEREKHLSEFGIAVDDVSDVRGMGSVPGFLKATGSPRNKSPVSNRGRSKTPKKTARSDMYKATFKIWKGMDFHSKEDGSGPSDPFLTLVPITKAGERLTSSKYKTNIVEANNNPDWEEEFAMEFDNWVIHHFEGTVYDENSDPSKPNTSLGYFSIFCADVLESQLARKHTYFLEGPSIERGKITISYCAHSEEMGVSRERDGVVTINKKLGILAKVKAMQKAEEKAKARQLVKKYDTTSRAGPREGASRLDIRDRLNVKKRTSNLPDSISETFTKNANALNTFAYTSPRPKRLRPKSNPASGRRAWGSGGGGSRSGGGGHYDNLPNSKRISFRGGLRSPQERKRENRMRGNLLDWSPEKTNSHLYKRRQRLQPRSAASLSPTKLRFNRLHPDLSSSGYGSGGNYKSPAKSHPWEQEKAAETEVEPTKRRFTLARSASTPPSNRAPSKKLGVSGIIEKIKKEQEIQEALTKPNRTAVTGLVAMLKLQELKVKEIAPKAIRRPTALLDVARHDFRSSPAGRSVRQSPKTTGGGRLAPHDLHGLGHSDGFTRASPSPRKINFASASPAKTWSPGSPTSRSGGKGSNRRGTIFDVINKSSTHKTRRSPSPGKHDNVLDKSQWERVREFLKNIKMLHHKNLFYQTGVHSLAAMELLSKVDLAKMKIEAADQAVLLKAISNLTTNTNQSIMTAVDTGAAAKAAILEAYDAGEPKKFGQLWTTMLPPKARDQKSPEYATAKQLELEARAYFCIKALKHDEQFGNKEETSWKWARGGFEAYLKGIRDVSDSLEMYDGLIGMSAKEAKENETFSAMLDAKYGADLKKKIFKFLNSVFAPTPPGSPVSSPKKYVVPKPEKGKGGYGTTYVPAKNEEKWRTLHRTSEAGLSAKKPAFGKYTAAVLNPTGEISAVHGEEPVIPKVMKAPLPVAARPKAPEPAPHPPRPPPPVASLLPVSSGPPEVEEVEKIKKVEETAKEEEKEVVEKVNEEVEVEEKEVVKEVNEEVEVEEEAPRMSNPNPPKIKSPRKSRWAGVFKSKKNKDEGLPDDVKALMEAEQDKESKK</sequence>
<dbReference type="Gene3D" id="2.60.40.150">
    <property type="entry name" value="C2 domain"/>
    <property type="match status" value="1"/>
</dbReference>
<feature type="compositionally biased region" description="Basic and acidic residues" evidence="3">
    <location>
        <begin position="1242"/>
        <end position="1258"/>
    </location>
</feature>
<dbReference type="CDD" id="cd00030">
    <property type="entry name" value="C2"/>
    <property type="match status" value="1"/>
</dbReference>
<dbReference type="Gene3D" id="2.30.29.30">
    <property type="entry name" value="Pleckstrin-homology domain (PH domain)/Phosphotyrosine-binding domain (PTB)"/>
    <property type="match status" value="2"/>
</dbReference>
<dbReference type="EMBL" id="BRXY01000285">
    <property type="protein sequence ID" value="GMH83766.1"/>
    <property type="molecule type" value="Genomic_DNA"/>
</dbReference>
<comment type="caution">
    <text evidence="6">The sequence shown here is derived from an EMBL/GenBank/DDBJ whole genome shotgun (WGS) entry which is preliminary data.</text>
</comment>
<feature type="region of interest" description="Disordered" evidence="3">
    <location>
        <begin position="1219"/>
        <end position="1279"/>
    </location>
</feature>
<dbReference type="InterPro" id="IPR051707">
    <property type="entry name" value="PI-Interact_SigTrans_Reg"/>
</dbReference>
<feature type="compositionally biased region" description="Pro residues" evidence="3">
    <location>
        <begin position="1758"/>
        <end position="1771"/>
    </location>
</feature>
<dbReference type="SUPFAM" id="SSF81296">
    <property type="entry name" value="E set domains"/>
    <property type="match status" value="1"/>
</dbReference>
<dbReference type="Gene3D" id="1.10.150.50">
    <property type="entry name" value="Transcription Factor, Ets-1"/>
    <property type="match status" value="1"/>
</dbReference>
<feature type="region of interest" description="Disordered" evidence="3">
    <location>
        <begin position="606"/>
        <end position="629"/>
    </location>
</feature>
<feature type="region of interest" description="Disordered" evidence="3">
    <location>
        <begin position="744"/>
        <end position="834"/>
    </location>
</feature>
<evidence type="ECO:0000256" key="3">
    <source>
        <dbReference type="SAM" id="MobiDB-lite"/>
    </source>
</evidence>
<dbReference type="InterPro" id="IPR004018">
    <property type="entry name" value="RPEL_repeat"/>
</dbReference>
<dbReference type="PROSITE" id="PS50004">
    <property type="entry name" value="C2"/>
    <property type="match status" value="1"/>
</dbReference>
<dbReference type="PANTHER" id="PTHR14336">
    <property type="entry name" value="TANDEM PH DOMAIN CONTAINING PROTEIN"/>
    <property type="match status" value="1"/>
</dbReference>
<feature type="compositionally biased region" description="Polar residues" evidence="3">
    <location>
        <begin position="866"/>
        <end position="876"/>
    </location>
</feature>
<evidence type="ECO:0000313" key="7">
    <source>
        <dbReference type="Proteomes" id="UP001165085"/>
    </source>
</evidence>
<name>A0A9W7B3U6_9STRA</name>
<evidence type="ECO:0000256" key="1">
    <source>
        <dbReference type="ARBA" id="ARBA00022737"/>
    </source>
</evidence>
<dbReference type="InterPro" id="IPR056327">
    <property type="entry name" value="ARMC9_CTLH-like_dom"/>
</dbReference>
<dbReference type="InterPro" id="IPR011993">
    <property type="entry name" value="PH-like_dom_sf"/>
</dbReference>
<dbReference type="InterPro" id="IPR014756">
    <property type="entry name" value="Ig_E-set"/>
</dbReference>
<dbReference type="SUPFAM" id="SSF50729">
    <property type="entry name" value="PH domain-like"/>
    <property type="match status" value="2"/>
</dbReference>
<accession>A0A9W7B3U6</accession>
<feature type="region of interest" description="Disordered" evidence="3">
    <location>
        <begin position="1753"/>
        <end position="1786"/>
    </location>
</feature>
<evidence type="ECO:0000259" key="5">
    <source>
        <dbReference type="PROSITE" id="PS50004"/>
    </source>
</evidence>
<dbReference type="InterPro" id="IPR001660">
    <property type="entry name" value="SAM"/>
</dbReference>
<feature type="repeat" description="RPEL" evidence="2">
    <location>
        <begin position="397"/>
        <end position="422"/>
    </location>
</feature>
<feature type="compositionally biased region" description="Polar residues" evidence="3">
    <location>
        <begin position="1391"/>
        <end position="1405"/>
    </location>
</feature>
<dbReference type="PANTHER" id="PTHR14336:SF8">
    <property type="entry name" value="PROTEIN OPY1"/>
    <property type="match status" value="1"/>
</dbReference>
<organism evidence="6 7">
    <name type="scientific">Triparma strigata</name>
    <dbReference type="NCBI Taxonomy" id="1606541"/>
    <lineage>
        <taxon>Eukaryota</taxon>
        <taxon>Sar</taxon>
        <taxon>Stramenopiles</taxon>
        <taxon>Ochrophyta</taxon>
        <taxon>Bolidophyceae</taxon>
        <taxon>Parmales</taxon>
        <taxon>Triparmaceae</taxon>
        <taxon>Triparma</taxon>
    </lineage>
</organism>
<dbReference type="Proteomes" id="UP001165085">
    <property type="component" value="Unassembled WGS sequence"/>
</dbReference>
<dbReference type="InterPro" id="IPR035892">
    <property type="entry name" value="C2_domain_sf"/>
</dbReference>
<feature type="domain" description="C2" evidence="5">
    <location>
        <begin position="867"/>
        <end position="1004"/>
    </location>
</feature>
<gene>
    <name evidence="6" type="ORF">TrST_g4909</name>
</gene>
<feature type="region of interest" description="Disordered" evidence="3">
    <location>
        <begin position="1065"/>
        <end position="1085"/>
    </location>
</feature>
<feature type="compositionally biased region" description="Low complexity" evidence="3">
    <location>
        <begin position="1772"/>
        <end position="1782"/>
    </location>
</feature>
<proteinExistence type="predicted"/>
<feature type="compositionally biased region" description="Polar residues" evidence="3">
    <location>
        <begin position="620"/>
        <end position="629"/>
    </location>
</feature>
<feature type="compositionally biased region" description="Basic and acidic residues" evidence="3">
    <location>
        <begin position="1170"/>
        <end position="1179"/>
    </location>
</feature>
<feature type="region of interest" description="Disordered" evidence="3">
    <location>
        <begin position="1112"/>
        <end position="1192"/>
    </location>
</feature>
<dbReference type="InterPro" id="IPR001849">
    <property type="entry name" value="PH_domain"/>
</dbReference>
<feature type="compositionally biased region" description="Basic residues" evidence="3">
    <location>
        <begin position="798"/>
        <end position="814"/>
    </location>
</feature>
<feature type="compositionally biased region" description="Gly residues" evidence="3">
    <location>
        <begin position="1138"/>
        <end position="1151"/>
    </location>
</feature>
<feature type="compositionally biased region" description="Acidic residues" evidence="3">
    <location>
        <begin position="820"/>
        <end position="830"/>
    </location>
</feature>
<evidence type="ECO:0000313" key="6">
    <source>
        <dbReference type="EMBL" id="GMH83766.1"/>
    </source>
</evidence>
<feature type="region of interest" description="Disordered" evidence="3">
    <location>
        <begin position="1828"/>
        <end position="1884"/>
    </location>
</feature>
<dbReference type="PROSITE" id="PS51073">
    <property type="entry name" value="RPEL"/>
    <property type="match status" value="1"/>
</dbReference>
<feature type="region of interest" description="Disordered" evidence="3">
    <location>
        <begin position="856"/>
        <end position="887"/>
    </location>
</feature>
<evidence type="ECO:0000256" key="2">
    <source>
        <dbReference type="PROSITE-ProRule" id="PRU00401"/>
    </source>
</evidence>
<dbReference type="SUPFAM" id="SSF49562">
    <property type="entry name" value="C2 domain (Calcium/lipid-binding domain, CaLB)"/>
    <property type="match status" value="1"/>
</dbReference>
<dbReference type="InterPro" id="IPR013761">
    <property type="entry name" value="SAM/pointed_sf"/>
</dbReference>
<dbReference type="SUPFAM" id="SSF47769">
    <property type="entry name" value="SAM/Pointed domain"/>
    <property type="match status" value="1"/>
</dbReference>
<dbReference type="Pfam" id="PF00168">
    <property type="entry name" value="C2"/>
    <property type="match status" value="1"/>
</dbReference>
<feature type="compositionally biased region" description="Basic residues" evidence="3">
    <location>
        <begin position="771"/>
        <end position="780"/>
    </location>
</feature>
<dbReference type="Pfam" id="PF23138">
    <property type="entry name" value="CTLH_Armc9"/>
    <property type="match status" value="1"/>
</dbReference>
<dbReference type="Pfam" id="PF07647">
    <property type="entry name" value="SAM_2"/>
    <property type="match status" value="1"/>
</dbReference>
<dbReference type="Pfam" id="PF00169">
    <property type="entry name" value="PH"/>
    <property type="match status" value="1"/>
</dbReference>
<dbReference type="SMART" id="SM00239">
    <property type="entry name" value="C2"/>
    <property type="match status" value="1"/>
</dbReference>
<protein>
    <recommendedName>
        <fullName evidence="8">PH domain-containing protein</fullName>
    </recommendedName>
</protein>
<keyword evidence="1" id="KW-0677">Repeat</keyword>
<keyword evidence="7" id="KW-1185">Reference proteome</keyword>